<feature type="transmembrane region" description="Helical" evidence="1">
    <location>
        <begin position="72"/>
        <end position="90"/>
    </location>
</feature>
<dbReference type="EMBL" id="FNXE01000001">
    <property type="protein sequence ID" value="SEH54209.1"/>
    <property type="molecule type" value="Genomic_DNA"/>
</dbReference>
<name>A0A1H6J218_9FLAO</name>
<dbReference type="OrthoDB" id="839184at2"/>
<evidence type="ECO:0000313" key="3">
    <source>
        <dbReference type="Proteomes" id="UP000199634"/>
    </source>
</evidence>
<sequence length="213" mass="25811">MIKAFIKKFNLKGYLFLLIVWILIQIFTFYIFPFFIIPFIWLLFILFFLVLIIRNLIIAIKNRNVPLIVNQRMVKLMVNVILFGLTFYGLNYIPQLIIEKVDWVVLYNHRKNIIDEVKNNKLQPNVSYNDFMCELPYEFPIVSNGGNDIAIYYNDENEYTIEFYVFRNFFDAPSTKIIYSENPENINYFEEKIKRDPTNNWKIKNNWYRIYGD</sequence>
<proteinExistence type="predicted"/>
<keyword evidence="1" id="KW-1133">Transmembrane helix</keyword>
<accession>A0A1H6J218</accession>
<evidence type="ECO:0000256" key="1">
    <source>
        <dbReference type="SAM" id="Phobius"/>
    </source>
</evidence>
<organism evidence="2 3">
    <name type="scientific">Paenimyroides marinum</name>
    <dbReference type="NCBI Taxonomy" id="1159016"/>
    <lineage>
        <taxon>Bacteria</taxon>
        <taxon>Pseudomonadati</taxon>
        <taxon>Bacteroidota</taxon>
        <taxon>Flavobacteriia</taxon>
        <taxon>Flavobacteriales</taxon>
        <taxon>Flavobacteriaceae</taxon>
        <taxon>Paenimyroides</taxon>
    </lineage>
</organism>
<protein>
    <submittedName>
        <fullName evidence="2">Uncharacterized protein</fullName>
    </submittedName>
</protein>
<feature type="transmembrane region" description="Helical" evidence="1">
    <location>
        <begin position="38"/>
        <end position="60"/>
    </location>
</feature>
<keyword evidence="3" id="KW-1185">Reference proteome</keyword>
<reference evidence="2 3" key="1">
    <citation type="submission" date="2016-10" db="EMBL/GenBank/DDBJ databases">
        <authorList>
            <person name="de Groot N.N."/>
        </authorList>
    </citation>
    <scope>NUCLEOTIDE SEQUENCE [LARGE SCALE GENOMIC DNA]</scope>
    <source>
        <strain evidence="2 3">CGMCC 1.10825</strain>
    </source>
</reference>
<gene>
    <name evidence="2" type="ORF">SAMN02927937_00085</name>
</gene>
<dbReference type="AlphaFoldDB" id="A0A1H6J218"/>
<dbReference type="STRING" id="1159016.SAMN02927937_00085"/>
<evidence type="ECO:0000313" key="2">
    <source>
        <dbReference type="EMBL" id="SEH54209.1"/>
    </source>
</evidence>
<dbReference type="RefSeq" id="WP_091095188.1">
    <property type="nucleotide sequence ID" value="NZ_FNXE01000001.1"/>
</dbReference>
<dbReference type="Proteomes" id="UP000199634">
    <property type="component" value="Unassembled WGS sequence"/>
</dbReference>
<keyword evidence="1" id="KW-0472">Membrane</keyword>
<keyword evidence="1" id="KW-0812">Transmembrane</keyword>
<feature type="transmembrane region" description="Helical" evidence="1">
    <location>
        <begin position="12"/>
        <end position="32"/>
    </location>
</feature>